<keyword evidence="3" id="KW-1185">Reference proteome</keyword>
<dbReference type="EMBL" id="JAUYZG010000015">
    <property type="protein sequence ID" value="KAK2887812.1"/>
    <property type="molecule type" value="Genomic_DNA"/>
</dbReference>
<dbReference type="InterPro" id="IPR011029">
    <property type="entry name" value="DEATH-like_dom_sf"/>
</dbReference>
<dbReference type="CDD" id="cd08321">
    <property type="entry name" value="Pyrin_ASC-like"/>
    <property type="match status" value="1"/>
</dbReference>
<reference evidence="2" key="1">
    <citation type="submission" date="2023-08" db="EMBL/GenBank/DDBJ databases">
        <title>Chromosome-level Genome Assembly of mud carp (Cirrhinus molitorella).</title>
        <authorList>
            <person name="Liu H."/>
        </authorList>
    </citation>
    <scope>NUCLEOTIDE SEQUENCE</scope>
    <source>
        <strain evidence="2">Prfri</strain>
        <tissue evidence="2">Muscle</tissue>
    </source>
</reference>
<dbReference type="SUPFAM" id="SSF47986">
    <property type="entry name" value="DEATH domain"/>
    <property type="match status" value="1"/>
</dbReference>
<comment type="caution">
    <text evidence="2">The sequence shown here is derived from an EMBL/GenBank/DDBJ whole genome shotgun (WGS) entry which is preliminary data.</text>
</comment>
<proteinExistence type="predicted"/>
<evidence type="ECO:0000259" key="1">
    <source>
        <dbReference type="PROSITE" id="PS50824"/>
    </source>
</evidence>
<evidence type="ECO:0000313" key="2">
    <source>
        <dbReference type="EMBL" id="KAK2887812.1"/>
    </source>
</evidence>
<protein>
    <recommendedName>
        <fullName evidence="1">Pyrin domain-containing protein</fullName>
    </recommendedName>
</protein>
<dbReference type="AlphaFoldDB" id="A0AA88TTZ4"/>
<sequence length="184" mass="20215">MASVSELLCNTLDDLVKDHLKRFRSLLKDDKKIRAGKLENADVTDIVRLMRESYGDEEAVKITLNILRKMNQNQLAEDLQKDSEVQKSLDAAEKHTEKQGFLASLIPAGSTQLICAHADSAHLSVNPAQLSFVSQLLIPSIEEVPLSLALPLPLSPLAPEDTSACPQHAIILSVGRYPFSTFSL</sequence>
<dbReference type="SMART" id="SM01289">
    <property type="entry name" value="PYRIN"/>
    <property type="match status" value="1"/>
</dbReference>
<dbReference type="PROSITE" id="PS50824">
    <property type="entry name" value="DAPIN"/>
    <property type="match status" value="1"/>
</dbReference>
<dbReference type="Proteomes" id="UP001187343">
    <property type="component" value="Unassembled WGS sequence"/>
</dbReference>
<organism evidence="2 3">
    <name type="scientific">Cirrhinus molitorella</name>
    <name type="common">mud carp</name>
    <dbReference type="NCBI Taxonomy" id="172907"/>
    <lineage>
        <taxon>Eukaryota</taxon>
        <taxon>Metazoa</taxon>
        <taxon>Chordata</taxon>
        <taxon>Craniata</taxon>
        <taxon>Vertebrata</taxon>
        <taxon>Euteleostomi</taxon>
        <taxon>Actinopterygii</taxon>
        <taxon>Neopterygii</taxon>
        <taxon>Teleostei</taxon>
        <taxon>Ostariophysi</taxon>
        <taxon>Cypriniformes</taxon>
        <taxon>Cyprinidae</taxon>
        <taxon>Labeoninae</taxon>
        <taxon>Labeonini</taxon>
        <taxon>Cirrhinus</taxon>
    </lineage>
</organism>
<feature type="domain" description="Pyrin" evidence="1">
    <location>
        <begin position="1"/>
        <end position="85"/>
    </location>
</feature>
<evidence type="ECO:0000313" key="3">
    <source>
        <dbReference type="Proteomes" id="UP001187343"/>
    </source>
</evidence>
<dbReference type="Gene3D" id="1.10.533.10">
    <property type="entry name" value="Death Domain, Fas"/>
    <property type="match status" value="1"/>
</dbReference>
<name>A0AA88TTZ4_9TELE</name>
<dbReference type="InterPro" id="IPR004020">
    <property type="entry name" value="DAPIN"/>
</dbReference>
<gene>
    <name evidence="2" type="ORF">Q8A67_016040</name>
</gene>
<dbReference type="Pfam" id="PF02758">
    <property type="entry name" value="PYRIN"/>
    <property type="match status" value="1"/>
</dbReference>
<accession>A0AA88TTZ4</accession>